<evidence type="ECO:0000256" key="3">
    <source>
        <dbReference type="HAMAP-Rule" id="MF_00108"/>
    </source>
</evidence>
<dbReference type="SUPFAM" id="SSF53448">
    <property type="entry name" value="Nucleotide-diphospho-sugar transferases"/>
    <property type="match status" value="1"/>
</dbReference>
<dbReference type="HAMAP" id="MF_00108">
    <property type="entry name" value="IspD"/>
    <property type="match status" value="1"/>
</dbReference>
<feature type="site" description="Transition state stabilizer" evidence="3">
    <location>
        <position position="15"/>
    </location>
</feature>
<evidence type="ECO:0000256" key="2">
    <source>
        <dbReference type="ARBA" id="ARBA00022695"/>
    </source>
</evidence>
<accession>A0A1G9NM56</accession>
<dbReference type="Proteomes" id="UP000198901">
    <property type="component" value="Unassembled WGS sequence"/>
</dbReference>
<feature type="site" description="Transition state stabilizer" evidence="3">
    <location>
        <position position="22"/>
    </location>
</feature>
<dbReference type="NCBIfam" id="TIGR00453">
    <property type="entry name" value="ispD"/>
    <property type="match status" value="1"/>
</dbReference>
<dbReference type="EMBL" id="FNGS01000003">
    <property type="protein sequence ID" value="SDL87065.1"/>
    <property type="molecule type" value="Genomic_DNA"/>
</dbReference>
<dbReference type="Pfam" id="PF01128">
    <property type="entry name" value="IspD"/>
    <property type="match status" value="1"/>
</dbReference>
<reference evidence="4 5" key="1">
    <citation type="submission" date="2016-10" db="EMBL/GenBank/DDBJ databases">
        <authorList>
            <person name="de Groot N.N."/>
        </authorList>
    </citation>
    <scope>NUCLEOTIDE SEQUENCE [LARGE SCALE GENOMIC DNA]</scope>
    <source>
        <strain evidence="4 5">DSM 21668</strain>
    </source>
</reference>
<dbReference type="Gene3D" id="3.90.550.10">
    <property type="entry name" value="Spore Coat Polysaccharide Biosynthesis Protein SpsA, Chain A"/>
    <property type="match status" value="1"/>
</dbReference>
<protein>
    <recommendedName>
        <fullName evidence="3">2-C-methyl-D-erythritol 4-phosphate cytidylyltransferase</fullName>
        <ecNumber evidence="3">2.7.7.60</ecNumber>
    </recommendedName>
    <alternativeName>
        <fullName evidence="3">4-diphosphocytidyl-2C-methyl-D-erythritol synthase</fullName>
    </alternativeName>
    <alternativeName>
        <fullName evidence="3">MEP cytidylyltransferase</fullName>
        <shortName evidence="3">MCT</shortName>
    </alternativeName>
</protein>
<dbReference type="InterPro" id="IPR029044">
    <property type="entry name" value="Nucleotide-diphossugar_trans"/>
</dbReference>
<name>A0A1G9NM56_9BACT</name>
<dbReference type="CDD" id="cd02516">
    <property type="entry name" value="CDP-ME_synthetase"/>
    <property type="match status" value="1"/>
</dbReference>
<dbReference type="GO" id="GO:0019288">
    <property type="term" value="P:isopentenyl diphosphate biosynthetic process, methylerythritol 4-phosphate pathway"/>
    <property type="evidence" value="ECO:0007669"/>
    <property type="project" value="UniProtKB-UniRule"/>
</dbReference>
<dbReference type="InterPro" id="IPR001228">
    <property type="entry name" value="IspD"/>
</dbReference>
<proteinExistence type="inferred from homology"/>
<keyword evidence="3" id="KW-0414">Isoprene biosynthesis</keyword>
<comment type="pathway">
    <text evidence="3">Isoprenoid biosynthesis; isopentenyl diphosphate biosynthesis via DXP pathway; isopentenyl diphosphate from 1-deoxy-D-xylulose 5-phosphate: step 2/6.</text>
</comment>
<dbReference type="FunFam" id="3.90.550.10:FF:000003">
    <property type="entry name" value="2-C-methyl-D-erythritol 4-phosphate cytidylyltransferase"/>
    <property type="match status" value="1"/>
</dbReference>
<keyword evidence="1 3" id="KW-0808">Transferase</keyword>
<comment type="similarity">
    <text evidence="3">Belongs to the IspD/TarI cytidylyltransferase family. IspD subfamily.</text>
</comment>
<dbReference type="STRING" id="563176.SAMN04488090_2050"/>
<keyword evidence="2 3" id="KW-0548">Nucleotidyltransferase</keyword>
<feature type="site" description="Positions MEP for the nucleophilic attack" evidence="3">
    <location>
        <position position="156"/>
    </location>
</feature>
<dbReference type="RefSeq" id="WP_093201237.1">
    <property type="nucleotide sequence ID" value="NZ_FNGS01000003.1"/>
</dbReference>
<feature type="site" description="Positions MEP for the nucleophilic attack" evidence="3">
    <location>
        <position position="210"/>
    </location>
</feature>
<dbReference type="InterPro" id="IPR034683">
    <property type="entry name" value="IspD/TarI"/>
</dbReference>
<dbReference type="PANTHER" id="PTHR32125">
    <property type="entry name" value="2-C-METHYL-D-ERYTHRITOL 4-PHOSPHATE CYTIDYLYLTRANSFERASE, CHLOROPLASTIC"/>
    <property type="match status" value="1"/>
</dbReference>
<gene>
    <name evidence="3" type="primary">ispD</name>
    <name evidence="4" type="ORF">SAMN04488090_2050</name>
</gene>
<evidence type="ECO:0000313" key="5">
    <source>
        <dbReference type="Proteomes" id="UP000198901"/>
    </source>
</evidence>
<evidence type="ECO:0000313" key="4">
    <source>
        <dbReference type="EMBL" id="SDL87065.1"/>
    </source>
</evidence>
<dbReference type="PANTHER" id="PTHR32125:SF4">
    <property type="entry name" value="2-C-METHYL-D-ERYTHRITOL 4-PHOSPHATE CYTIDYLYLTRANSFERASE, CHLOROPLASTIC"/>
    <property type="match status" value="1"/>
</dbReference>
<evidence type="ECO:0000256" key="1">
    <source>
        <dbReference type="ARBA" id="ARBA00022679"/>
    </source>
</evidence>
<dbReference type="NCBIfam" id="NF001186">
    <property type="entry name" value="PRK00155.2-3"/>
    <property type="match status" value="1"/>
</dbReference>
<sequence length="227" mass="24372">MKQYAIIVAGGSGSRMGSSVPKQFLPLAGKPVLVHTLERFLTYSPAVQIILCLPADQLPAWREIRKAHSSLEAFASPILETPGGATRFQSVRNGLALIEGEGLVAVHDGVRPLVPVEVIAAGFRQAETDGTAVVAVPAKDSIRQIVSETENRALDRASLRLVQTPQTFRVGLLKDAFRQSESPLFTDDASVAEAAGFPVFLVDGSYENIKITTPEDLLLAEALLRNS</sequence>
<keyword evidence="5" id="KW-1185">Reference proteome</keyword>
<dbReference type="EC" id="2.7.7.60" evidence="3"/>
<comment type="catalytic activity">
    <reaction evidence="3">
        <text>2-C-methyl-D-erythritol 4-phosphate + CTP + H(+) = 4-CDP-2-C-methyl-D-erythritol + diphosphate</text>
        <dbReference type="Rhea" id="RHEA:13429"/>
        <dbReference type="ChEBI" id="CHEBI:15378"/>
        <dbReference type="ChEBI" id="CHEBI:33019"/>
        <dbReference type="ChEBI" id="CHEBI:37563"/>
        <dbReference type="ChEBI" id="CHEBI:57823"/>
        <dbReference type="ChEBI" id="CHEBI:58262"/>
        <dbReference type="EC" id="2.7.7.60"/>
    </reaction>
</comment>
<dbReference type="InterPro" id="IPR050088">
    <property type="entry name" value="IspD/TarI_cytidylyltransf_bact"/>
</dbReference>
<dbReference type="AlphaFoldDB" id="A0A1G9NM56"/>
<organism evidence="4 5">
    <name type="scientific">Siphonobacter aquaeclarae</name>
    <dbReference type="NCBI Taxonomy" id="563176"/>
    <lineage>
        <taxon>Bacteria</taxon>
        <taxon>Pseudomonadati</taxon>
        <taxon>Bacteroidota</taxon>
        <taxon>Cytophagia</taxon>
        <taxon>Cytophagales</taxon>
        <taxon>Cytophagaceae</taxon>
        <taxon>Siphonobacter</taxon>
    </lineage>
</organism>
<dbReference type="OrthoDB" id="9806837at2"/>
<dbReference type="UniPathway" id="UPA00056">
    <property type="reaction ID" value="UER00093"/>
</dbReference>
<comment type="function">
    <text evidence="3">Catalyzes the formation of 4-diphosphocytidyl-2-C-methyl-D-erythritol from CTP and 2-C-methyl-D-erythritol 4-phosphate (MEP).</text>
</comment>
<dbReference type="GO" id="GO:0050518">
    <property type="term" value="F:2-C-methyl-D-erythritol 4-phosphate cytidylyltransferase activity"/>
    <property type="evidence" value="ECO:0007669"/>
    <property type="project" value="UniProtKB-UniRule"/>
</dbReference>